<dbReference type="InterPro" id="IPR002816">
    <property type="entry name" value="TraB/PrgY/GumN_fam"/>
</dbReference>
<reference evidence="2 3" key="1">
    <citation type="submission" date="2024-07" db="EMBL/GenBank/DDBJ databases">
        <title>Luteimonas salilacus sp. nov., isolated from the shore soil of Salt Lake in Tibet of China.</title>
        <authorList>
            <person name="Zhang X."/>
            <person name="Li A."/>
        </authorList>
    </citation>
    <scope>NUCLEOTIDE SEQUENCE [LARGE SCALE GENOMIC DNA]</scope>
    <source>
        <strain evidence="2 3">B3-2-R+30</strain>
    </source>
</reference>
<feature type="signal peptide" evidence="1">
    <location>
        <begin position="1"/>
        <end position="19"/>
    </location>
</feature>
<dbReference type="EMBL" id="JBFWIC010000011">
    <property type="protein sequence ID" value="MEZ0474885.1"/>
    <property type="molecule type" value="Genomic_DNA"/>
</dbReference>
<name>A0ABV4HQ65_9GAMM</name>
<keyword evidence="1" id="KW-0732">Signal</keyword>
<evidence type="ECO:0000313" key="2">
    <source>
        <dbReference type="EMBL" id="MEZ0474885.1"/>
    </source>
</evidence>
<sequence>MPTVLLACLLFAASLGALAQEPEAAVRGDDGIVDMEAMVVSGVQPGPGLWKVSRDGRVLWILGTVTPLPRRMEWTSSEVEATIAQSQQVLDAPSATVDSGAGVFRNMLLLPSLLRMRRNPDGRTLQDSVPAEAYARWLPLKARYIGRSRGVERWRPIFAAQELYEAAIKRSGMTLDSVAEPVVTRAAKRHRVPRTPVEMRIVIEDPKSAIREFNSGPLADTECFARTLSHIETDLDAMRERANAWAVGDTEALRNARFDDQYAVCIRAVTDTGLARRLGLDNVSRRLGDAWLEAAESALAVNASTFASLPLPALLREDGVLARLQAKGYVVEAP</sequence>
<evidence type="ECO:0000313" key="3">
    <source>
        <dbReference type="Proteomes" id="UP001566331"/>
    </source>
</evidence>
<comment type="caution">
    <text evidence="2">The sequence shown here is derived from an EMBL/GenBank/DDBJ whole genome shotgun (WGS) entry which is preliminary data.</text>
</comment>
<dbReference type="Pfam" id="PF01963">
    <property type="entry name" value="TraB_PrgY_gumN"/>
    <property type="match status" value="1"/>
</dbReference>
<evidence type="ECO:0000256" key="1">
    <source>
        <dbReference type="SAM" id="SignalP"/>
    </source>
</evidence>
<gene>
    <name evidence="2" type="ORF">AB6713_09700</name>
</gene>
<accession>A0ABV4HQ65</accession>
<organism evidence="2 3">
    <name type="scientific">Luteimonas salinilitoris</name>
    <dbReference type="NCBI Taxonomy" id="3237697"/>
    <lineage>
        <taxon>Bacteria</taxon>
        <taxon>Pseudomonadati</taxon>
        <taxon>Pseudomonadota</taxon>
        <taxon>Gammaproteobacteria</taxon>
        <taxon>Lysobacterales</taxon>
        <taxon>Lysobacteraceae</taxon>
        <taxon>Luteimonas</taxon>
    </lineage>
</organism>
<feature type="chain" id="PRO_5046161650" evidence="1">
    <location>
        <begin position="20"/>
        <end position="334"/>
    </location>
</feature>
<keyword evidence="3" id="KW-1185">Reference proteome</keyword>
<protein>
    <submittedName>
        <fullName evidence="2">TraB/GumN family protein</fullName>
    </submittedName>
</protein>
<proteinExistence type="predicted"/>
<dbReference type="Proteomes" id="UP001566331">
    <property type="component" value="Unassembled WGS sequence"/>
</dbReference>
<dbReference type="RefSeq" id="WP_370562391.1">
    <property type="nucleotide sequence ID" value="NZ_JBFWIB010000001.1"/>
</dbReference>
<dbReference type="CDD" id="cd14788">
    <property type="entry name" value="GumN"/>
    <property type="match status" value="1"/>
</dbReference>